<accession>A0A820SQA8</accession>
<keyword evidence="3 8" id="KW-0812">Transmembrane</keyword>
<keyword evidence="4" id="KW-0571">Peptide transport</keyword>
<keyword evidence="7 8" id="KW-0472">Membrane</keyword>
<keyword evidence="5" id="KW-0653">Protein transport</keyword>
<dbReference type="EMBL" id="CAJOAY010036275">
    <property type="protein sequence ID" value="CAF4456334.1"/>
    <property type="molecule type" value="Genomic_DNA"/>
</dbReference>
<evidence type="ECO:0000313" key="10">
    <source>
        <dbReference type="Proteomes" id="UP000663881"/>
    </source>
</evidence>
<dbReference type="PANTHER" id="PTHR22601">
    <property type="entry name" value="ISP4 LIKE PROTEIN"/>
    <property type="match status" value="1"/>
</dbReference>
<name>A0A820SQA8_9BILA</name>
<comment type="subcellular location">
    <subcellularLocation>
        <location evidence="1">Membrane</location>
        <topology evidence="1">Multi-pass membrane protein</topology>
    </subcellularLocation>
</comment>
<keyword evidence="2" id="KW-0813">Transport</keyword>
<feature type="non-terminal residue" evidence="9">
    <location>
        <position position="1"/>
    </location>
</feature>
<proteinExistence type="predicted"/>
<sequence length="120" mass="14067">IGLSIGALQFDWNAWVSFLDSPIFVPFWAHVNIFVGFVLAIWIVIPIFYYTNTWESQKMPIMSNRIFDTNGYYYDTSKVLDNNSRLNETAYNVYGSIQSHYYLEKKLRLNTTIDIISSFI</sequence>
<evidence type="ECO:0000256" key="2">
    <source>
        <dbReference type="ARBA" id="ARBA00022448"/>
    </source>
</evidence>
<dbReference type="Pfam" id="PF03169">
    <property type="entry name" value="OPT"/>
    <property type="match status" value="1"/>
</dbReference>
<reference evidence="9" key="1">
    <citation type="submission" date="2021-02" db="EMBL/GenBank/DDBJ databases">
        <authorList>
            <person name="Nowell W R."/>
        </authorList>
    </citation>
    <scope>NUCLEOTIDE SEQUENCE</scope>
</reference>
<dbReference type="GO" id="GO:0015031">
    <property type="term" value="P:protein transport"/>
    <property type="evidence" value="ECO:0007669"/>
    <property type="project" value="UniProtKB-KW"/>
</dbReference>
<evidence type="ECO:0000256" key="8">
    <source>
        <dbReference type="SAM" id="Phobius"/>
    </source>
</evidence>
<feature type="transmembrane region" description="Helical" evidence="8">
    <location>
        <begin position="27"/>
        <end position="50"/>
    </location>
</feature>
<evidence type="ECO:0000256" key="6">
    <source>
        <dbReference type="ARBA" id="ARBA00022989"/>
    </source>
</evidence>
<evidence type="ECO:0000256" key="1">
    <source>
        <dbReference type="ARBA" id="ARBA00004141"/>
    </source>
</evidence>
<dbReference type="InterPro" id="IPR004813">
    <property type="entry name" value="OPT"/>
</dbReference>
<dbReference type="GO" id="GO:0016020">
    <property type="term" value="C:membrane"/>
    <property type="evidence" value="ECO:0007669"/>
    <property type="project" value="UniProtKB-SubCell"/>
</dbReference>
<dbReference type="GO" id="GO:0035673">
    <property type="term" value="F:oligopeptide transmembrane transporter activity"/>
    <property type="evidence" value="ECO:0007669"/>
    <property type="project" value="InterPro"/>
</dbReference>
<evidence type="ECO:0000256" key="5">
    <source>
        <dbReference type="ARBA" id="ARBA00022927"/>
    </source>
</evidence>
<gene>
    <name evidence="9" type="ORF">OKA104_LOCUS54439</name>
</gene>
<dbReference type="AlphaFoldDB" id="A0A820SQA8"/>
<evidence type="ECO:0000256" key="4">
    <source>
        <dbReference type="ARBA" id="ARBA00022856"/>
    </source>
</evidence>
<keyword evidence="6 8" id="KW-1133">Transmembrane helix</keyword>
<evidence type="ECO:0000313" key="9">
    <source>
        <dbReference type="EMBL" id="CAF4456334.1"/>
    </source>
</evidence>
<dbReference type="Proteomes" id="UP000663881">
    <property type="component" value="Unassembled WGS sequence"/>
</dbReference>
<protein>
    <submittedName>
        <fullName evidence="9">Uncharacterized protein</fullName>
    </submittedName>
</protein>
<comment type="caution">
    <text evidence="9">The sequence shown here is derived from an EMBL/GenBank/DDBJ whole genome shotgun (WGS) entry which is preliminary data.</text>
</comment>
<evidence type="ECO:0000256" key="7">
    <source>
        <dbReference type="ARBA" id="ARBA00023136"/>
    </source>
</evidence>
<organism evidence="9 10">
    <name type="scientific">Adineta steineri</name>
    <dbReference type="NCBI Taxonomy" id="433720"/>
    <lineage>
        <taxon>Eukaryota</taxon>
        <taxon>Metazoa</taxon>
        <taxon>Spiralia</taxon>
        <taxon>Gnathifera</taxon>
        <taxon>Rotifera</taxon>
        <taxon>Eurotatoria</taxon>
        <taxon>Bdelloidea</taxon>
        <taxon>Adinetida</taxon>
        <taxon>Adinetidae</taxon>
        <taxon>Adineta</taxon>
    </lineage>
</organism>
<dbReference type="InterPro" id="IPR004648">
    <property type="entry name" value="Oligpept_transpt"/>
</dbReference>
<evidence type="ECO:0000256" key="3">
    <source>
        <dbReference type="ARBA" id="ARBA00022692"/>
    </source>
</evidence>